<dbReference type="OrthoDB" id="42533at2157"/>
<sequence>MEFKMRIKNLTSLTIGGGSVIVGTDIPFSELEIPSSSIKGVLRTAVTQFLPQGFTSCNEVEPKMIRQAHRGKEPCDVCQLFGYPDARTEGCVNFMVETKDLKKYRLMRVSIEDKTQKAKEGALFSQEVVKPGTEVVVNVIYRDNCGERLLKLLLSSVLALRYWRLGRNALVDVKLEEDLCKRVKCDPEMGKIVGLLTNYMW</sequence>
<name>A0A0U3FR81_9CREN</name>
<evidence type="ECO:0000259" key="2">
    <source>
        <dbReference type="Pfam" id="PF03787"/>
    </source>
</evidence>
<dbReference type="Proteomes" id="UP000065473">
    <property type="component" value="Chromosome"/>
</dbReference>
<evidence type="ECO:0000313" key="4">
    <source>
        <dbReference type="EMBL" id="ALU32599.1"/>
    </source>
</evidence>
<dbReference type="CDD" id="cd09726">
    <property type="entry name" value="RAMP_I_III"/>
    <property type="match status" value="1"/>
</dbReference>
<keyword evidence="1" id="KW-0051">Antiviral defense</keyword>
<dbReference type="InterPro" id="IPR017005">
    <property type="entry name" value="UCP032748"/>
</dbReference>
<dbReference type="RefSeq" id="WP_011278843.1">
    <property type="nucleotide sequence ID" value="NZ_BHWZ01000006.1"/>
</dbReference>
<dbReference type="AlphaFoldDB" id="A0A0U3FR81"/>
<dbReference type="Proteomes" id="UP000060043">
    <property type="component" value="Chromosome"/>
</dbReference>
<dbReference type="GO" id="GO:0051607">
    <property type="term" value="P:defense response to virus"/>
    <property type="evidence" value="ECO:0007669"/>
    <property type="project" value="UniProtKB-KW"/>
</dbReference>
<dbReference type="PIRSF" id="PIRSF032748">
    <property type="entry name" value="UCP032748"/>
    <property type="match status" value="1"/>
</dbReference>
<evidence type="ECO:0000313" key="5">
    <source>
        <dbReference type="Proteomes" id="UP000060043"/>
    </source>
</evidence>
<dbReference type="PANTHER" id="PTHR35579:SF3">
    <property type="entry name" value="CRISPR SYSTEM CMS ENDORIBONUCLEASE CSM3"/>
    <property type="match status" value="1"/>
</dbReference>
<evidence type="ECO:0000313" key="6">
    <source>
        <dbReference type="Proteomes" id="UP000065473"/>
    </source>
</evidence>
<dbReference type="GeneID" id="14552562"/>
<accession>A0A0U3FR81</accession>
<proteinExistence type="predicted"/>
<feature type="domain" description="CRISPR type III-associated protein" evidence="2">
    <location>
        <begin position="7"/>
        <end position="166"/>
    </location>
</feature>
<dbReference type="EMBL" id="CP013695">
    <property type="protein sequence ID" value="ALU32599.1"/>
    <property type="molecule type" value="Genomic_DNA"/>
</dbReference>
<organism evidence="3 6">
    <name type="scientific">Sulfolobus acidocaldarius</name>
    <dbReference type="NCBI Taxonomy" id="2285"/>
    <lineage>
        <taxon>Archaea</taxon>
        <taxon>Thermoproteota</taxon>
        <taxon>Thermoprotei</taxon>
        <taxon>Sulfolobales</taxon>
        <taxon>Sulfolobaceae</taxon>
        <taxon>Sulfolobus</taxon>
    </lineage>
</organism>
<protein>
    <recommendedName>
        <fullName evidence="2">CRISPR type III-associated protein domain-containing protein</fullName>
    </recommendedName>
</protein>
<dbReference type="InterPro" id="IPR005537">
    <property type="entry name" value="RAMP_III_fam"/>
</dbReference>
<dbReference type="InterPro" id="IPR052216">
    <property type="entry name" value="CRISPR_Csm3_endoribonuclease"/>
</dbReference>
<dbReference type="Pfam" id="PF03787">
    <property type="entry name" value="RAMPs"/>
    <property type="match status" value="1"/>
</dbReference>
<evidence type="ECO:0000313" key="3">
    <source>
        <dbReference type="EMBL" id="ALU29859.1"/>
    </source>
</evidence>
<dbReference type="OMA" id="YFRDSCG"/>
<reference evidence="5 6" key="1">
    <citation type="submission" date="2015-12" db="EMBL/GenBank/DDBJ databases">
        <title>A stable core within a dynamic pangenome in Sulfolobus acidocaldarius.</title>
        <authorList>
            <person name="Anderson R."/>
            <person name="Kouris A."/>
            <person name="Seward C."/>
            <person name="Campbell K."/>
            <person name="Whitaker R."/>
        </authorList>
    </citation>
    <scope>NUCLEOTIDE SEQUENCE [LARGE SCALE GENOMIC DNA]</scope>
    <source>
        <strain evidence="3 6">GG12-C01-09</strain>
        <strain evidence="4 5">NG05B_CO5_07</strain>
    </source>
</reference>
<evidence type="ECO:0000256" key="1">
    <source>
        <dbReference type="ARBA" id="ARBA00023118"/>
    </source>
</evidence>
<dbReference type="PANTHER" id="PTHR35579">
    <property type="entry name" value="CRISPR SYSTEM CMS ENDORIBONUCLEASE CSM3"/>
    <property type="match status" value="1"/>
</dbReference>
<gene>
    <name evidence="3" type="ORF">ATY89_07850</name>
    <name evidence="4" type="ORF">ATZ20_10870</name>
</gene>
<dbReference type="EMBL" id="CP013694">
    <property type="protein sequence ID" value="ALU29859.1"/>
    <property type="molecule type" value="Genomic_DNA"/>
</dbReference>